<dbReference type="InterPro" id="IPR038404">
    <property type="entry name" value="TRAP_DctP_sf"/>
</dbReference>
<keyword evidence="2 4" id="KW-0732">Signal</keyword>
<organism evidence="5 6">
    <name type="scientific">Marinovum algicola</name>
    <dbReference type="NCBI Taxonomy" id="42444"/>
    <lineage>
        <taxon>Bacteria</taxon>
        <taxon>Pseudomonadati</taxon>
        <taxon>Pseudomonadota</taxon>
        <taxon>Alphaproteobacteria</taxon>
        <taxon>Rhodobacterales</taxon>
        <taxon>Roseobacteraceae</taxon>
        <taxon>Marinovum</taxon>
    </lineage>
</organism>
<dbReference type="CDD" id="cd13665">
    <property type="entry name" value="PBP2_TRAP_Dctp3_4"/>
    <property type="match status" value="1"/>
</dbReference>
<accession>A0A975ZP98</accession>
<comment type="caution">
    <text evidence="5">The sequence shown here is derived from an EMBL/GenBank/DDBJ whole genome shotgun (WGS) entry which is preliminary data.</text>
</comment>
<dbReference type="NCBIfam" id="NF037995">
    <property type="entry name" value="TRAP_S1"/>
    <property type="match status" value="1"/>
</dbReference>
<protein>
    <submittedName>
        <fullName evidence="5">TRAP-type C4-dicarboxylate transport system, substrate-binding protein</fullName>
    </submittedName>
</protein>
<dbReference type="Pfam" id="PF03480">
    <property type="entry name" value="DctP"/>
    <property type="match status" value="1"/>
</dbReference>
<dbReference type="GO" id="GO:0042597">
    <property type="term" value="C:periplasmic space"/>
    <property type="evidence" value="ECO:0007669"/>
    <property type="project" value="UniProtKB-SubCell"/>
</dbReference>
<dbReference type="PANTHER" id="PTHR33376:SF15">
    <property type="entry name" value="BLL6794 PROTEIN"/>
    <property type="match status" value="1"/>
</dbReference>
<name>A0A975ZP98_9RHOB</name>
<comment type="subcellular location">
    <subcellularLocation>
        <location evidence="1">Periplasm</location>
    </subcellularLocation>
</comment>
<evidence type="ECO:0000313" key="6">
    <source>
        <dbReference type="Proteomes" id="UP000182932"/>
    </source>
</evidence>
<dbReference type="InterPro" id="IPR018389">
    <property type="entry name" value="DctP_fam"/>
</dbReference>
<keyword evidence="6" id="KW-1185">Reference proteome</keyword>
<dbReference type="EMBL" id="FNYY01000011">
    <property type="protein sequence ID" value="SEJ81959.1"/>
    <property type="molecule type" value="Genomic_DNA"/>
</dbReference>
<feature type="chain" id="PRO_5038067688" evidence="4">
    <location>
        <begin position="25"/>
        <end position="338"/>
    </location>
</feature>
<dbReference type="GeneID" id="80819273"/>
<keyword evidence="3" id="KW-0574">Periplasm</keyword>
<reference evidence="5 6" key="1">
    <citation type="submission" date="2016-10" db="EMBL/GenBank/DDBJ databases">
        <authorList>
            <person name="Varghese N."/>
            <person name="Submissions S."/>
        </authorList>
    </citation>
    <scope>NUCLEOTIDE SEQUENCE [LARGE SCALE GENOMIC DNA]</scope>
    <source>
        <strain evidence="5 6">FF3</strain>
    </source>
</reference>
<dbReference type="AlphaFoldDB" id="A0A975ZP98"/>
<dbReference type="PANTHER" id="PTHR33376">
    <property type="match status" value="1"/>
</dbReference>
<evidence type="ECO:0000256" key="1">
    <source>
        <dbReference type="ARBA" id="ARBA00004418"/>
    </source>
</evidence>
<proteinExistence type="predicted"/>
<gene>
    <name evidence="5" type="ORF">SAMN04487940_11123</name>
</gene>
<feature type="signal peptide" evidence="4">
    <location>
        <begin position="1"/>
        <end position="24"/>
    </location>
</feature>
<dbReference type="Gene3D" id="3.40.190.170">
    <property type="entry name" value="Bacterial extracellular solute-binding protein, family 7"/>
    <property type="match status" value="1"/>
</dbReference>
<dbReference type="Proteomes" id="UP000182932">
    <property type="component" value="Unassembled WGS sequence"/>
</dbReference>
<evidence type="ECO:0000313" key="5">
    <source>
        <dbReference type="EMBL" id="SEJ81959.1"/>
    </source>
</evidence>
<evidence type="ECO:0000256" key="4">
    <source>
        <dbReference type="SAM" id="SignalP"/>
    </source>
</evidence>
<sequence>MKIQAKSALTASLLALIAAQPAAAEDLTIKFSAFVGERNPIFACSMIPLVEELEANQGTKVEVERYFGGGAFGNPVQQYDQALRGITDISFGMLTYTEGLFPLTEIVSMPFVMNDHEAATRVLNEVILPEYLGEELDEVKIINLWLTSPYQFHMRDEVADLTALNGTRMRVVGQVQVPAMEALGAQVAAFPAPATYENLQKGVIDGTVATWTTATAFKVGEVAKQHYELNFGGSVGFTAMNLESYNALPDDVKAIIDAHSGPEASMKVAKCFTAVDAKAKAKWTEAGNTTHVVPEETRMKMKEVIAPVIEGHLKVLDDKGLPATEVRNRIDAELAKSN</sequence>
<evidence type="ECO:0000256" key="2">
    <source>
        <dbReference type="ARBA" id="ARBA00022729"/>
    </source>
</evidence>
<dbReference type="RefSeq" id="WP_074837318.1">
    <property type="nucleotide sequence ID" value="NZ_FNYY01000011.1"/>
</dbReference>
<evidence type="ECO:0000256" key="3">
    <source>
        <dbReference type="ARBA" id="ARBA00022764"/>
    </source>
</evidence>
<dbReference type="GO" id="GO:0055085">
    <property type="term" value="P:transmembrane transport"/>
    <property type="evidence" value="ECO:0007669"/>
    <property type="project" value="InterPro"/>
</dbReference>